<proteinExistence type="predicted"/>
<dbReference type="EMBL" id="CAMGYJ010000009">
    <property type="protein sequence ID" value="CAI0474396.1"/>
    <property type="molecule type" value="Genomic_DNA"/>
</dbReference>
<dbReference type="AlphaFoldDB" id="A0AAV0PVY2"/>
<protein>
    <submittedName>
        <fullName evidence="1">Uncharacterized protein</fullName>
    </submittedName>
</protein>
<feature type="non-terminal residue" evidence="1">
    <location>
        <position position="45"/>
    </location>
</feature>
<sequence>MISFLYENYICIHKQKPNQRTDLPLLFTGNEELIRHTFIIIIIKQ</sequence>
<comment type="caution">
    <text evidence="1">The sequence shown here is derived from an EMBL/GenBank/DDBJ whole genome shotgun (WGS) entry which is preliminary data.</text>
</comment>
<accession>A0AAV0PVY2</accession>
<keyword evidence="2" id="KW-1185">Reference proteome</keyword>
<dbReference type="Proteomes" id="UP001154282">
    <property type="component" value="Unassembled WGS sequence"/>
</dbReference>
<evidence type="ECO:0000313" key="1">
    <source>
        <dbReference type="EMBL" id="CAI0474396.1"/>
    </source>
</evidence>
<gene>
    <name evidence="1" type="ORF">LITE_LOCUS40024</name>
</gene>
<reference evidence="1" key="1">
    <citation type="submission" date="2022-08" db="EMBL/GenBank/DDBJ databases">
        <authorList>
            <person name="Gutierrez-Valencia J."/>
        </authorList>
    </citation>
    <scope>NUCLEOTIDE SEQUENCE</scope>
</reference>
<name>A0AAV0PVY2_9ROSI</name>
<organism evidence="1 2">
    <name type="scientific">Linum tenue</name>
    <dbReference type="NCBI Taxonomy" id="586396"/>
    <lineage>
        <taxon>Eukaryota</taxon>
        <taxon>Viridiplantae</taxon>
        <taxon>Streptophyta</taxon>
        <taxon>Embryophyta</taxon>
        <taxon>Tracheophyta</taxon>
        <taxon>Spermatophyta</taxon>
        <taxon>Magnoliopsida</taxon>
        <taxon>eudicotyledons</taxon>
        <taxon>Gunneridae</taxon>
        <taxon>Pentapetalae</taxon>
        <taxon>rosids</taxon>
        <taxon>fabids</taxon>
        <taxon>Malpighiales</taxon>
        <taxon>Linaceae</taxon>
        <taxon>Linum</taxon>
    </lineage>
</organism>
<evidence type="ECO:0000313" key="2">
    <source>
        <dbReference type="Proteomes" id="UP001154282"/>
    </source>
</evidence>